<organism evidence="1 2">
    <name type="scientific">Cercophora scortea</name>
    <dbReference type="NCBI Taxonomy" id="314031"/>
    <lineage>
        <taxon>Eukaryota</taxon>
        <taxon>Fungi</taxon>
        <taxon>Dikarya</taxon>
        <taxon>Ascomycota</taxon>
        <taxon>Pezizomycotina</taxon>
        <taxon>Sordariomycetes</taxon>
        <taxon>Sordariomycetidae</taxon>
        <taxon>Sordariales</taxon>
        <taxon>Lasiosphaeriaceae</taxon>
        <taxon>Cercophora</taxon>
    </lineage>
</organism>
<protein>
    <submittedName>
        <fullName evidence="1">Uncharacterized protein</fullName>
    </submittedName>
</protein>
<keyword evidence="2" id="KW-1185">Reference proteome</keyword>
<accession>A0AAE0J4P0</accession>
<reference evidence="1" key="1">
    <citation type="journal article" date="2023" name="Mol. Phylogenet. Evol.">
        <title>Genome-scale phylogeny and comparative genomics of the fungal order Sordariales.</title>
        <authorList>
            <person name="Hensen N."/>
            <person name="Bonometti L."/>
            <person name="Westerberg I."/>
            <person name="Brannstrom I.O."/>
            <person name="Guillou S."/>
            <person name="Cros-Aarteil S."/>
            <person name="Calhoun S."/>
            <person name="Haridas S."/>
            <person name="Kuo A."/>
            <person name="Mondo S."/>
            <person name="Pangilinan J."/>
            <person name="Riley R."/>
            <person name="LaButti K."/>
            <person name="Andreopoulos B."/>
            <person name="Lipzen A."/>
            <person name="Chen C."/>
            <person name="Yan M."/>
            <person name="Daum C."/>
            <person name="Ng V."/>
            <person name="Clum A."/>
            <person name="Steindorff A."/>
            <person name="Ohm R.A."/>
            <person name="Martin F."/>
            <person name="Silar P."/>
            <person name="Natvig D.O."/>
            <person name="Lalanne C."/>
            <person name="Gautier V."/>
            <person name="Ament-Velasquez S.L."/>
            <person name="Kruys A."/>
            <person name="Hutchinson M.I."/>
            <person name="Powell A.J."/>
            <person name="Barry K."/>
            <person name="Miller A.N."/>
            <person name="Grigoriev I.V."/>
            <person name="Debuchy R."/>
            <person name="Gladieux P."/>
            <person name="Hiltunen Thoren M."/>
            <person name="Johannesson H."/>
        </authorList>
    </citation>
    <scope>NUCLEOTIDE SEQUENCE</scope>
    <source>
        <strain evidence="1">SMH4131-1</strain>
    </source>
</reference>
<dbReference type="AlphaFoldDB" id="A0AAE0J4P0"/>
<name>A0AAE0J4P0_9PEZI</name>
<gene>
    <name evidence="1" type="ORF">B0T19DRAFT_41032</name>
</gene>
<dbReference type="Proteomes" id="UP001286456">
    <property type="component" value="Unassembled WGS sequence"/>
</dbReference>
<sequence length="245" mass="27633">MMEPEFHSKKPSLGSDIVKARLGGLDMRCRNTIAQCAAVLWTRRLVPGKYIRQEGPPWCDRPPSGMQVHRWIPSSITYLSTSYPLGTPIGLNRPPVLGARFELQSFIRASLGGVLHCGSPPSGRSRKSVCSQRLNRSRLKLDRHHGTGAPGLFMERRVDGSSSFDLGPIPLTNTSHFAFHDQSPDLWNTPHGELARPHMLYGWWVWGTGPGKHWTIHVCQSQGDREWWVRVGIASHWLLLRMHIP</sequence>
<proteinExistence type="predicted"/>
<evidence type="ECO:0000313" key="2">
    <source>
        <dbReference type="Proteomes" id="UP001286456"/>
    </source>
</evidence>
<reference evidence="1" key="2">
    <citation type="submission" date="2023-06" db="EMBL/GenBank/DDBJ databases">
        <authorList>
            <consortium name="Lawrence Berkeley National Laboratory"/>
            <person name="Haridas S."/>
            <person name="Hensen N."/>
            <person name="Bonometti L."/>
            <person name="Westerberg I."/>
            <person name="Brannstrom I.O."/>
            <person name="Guillou S."/>
            <person name="Cros-Aarteil S."/>
            <person name="Calhoun S."/>
            <person name="Kuo A."/>
            <person name="Mondo S."/>
            <person name="Pangilinan J."/>
            <person name="Riley R."/>
            <person name="Labutti K."/>
            <person name="Andreopoulos B."/>
            <person name="Lipzen A."/>
            <person name="Chen C."/>
            <person name="Yanf M."/>
            <person name="Daum C."/>
            <person name="Ng V."/>
            <person name="Clum A."/>
            <person name="Steindorff A."/>
            <person name="Ohm R."/>
            <person name="Martin F."/>
            <person name="Silar P."/>
            <person name="Natvig D."/>
            <person name="Lalanne C."/>
            <person name="Gautier V."/>
            <person name="Ament-Velasquez S.L."/>
            <person name="Kruys A."/>
            <person name="Hutchinson M.I."/>
            <person name="Powell A.J."/>
            <person name="Barry K."/>
            <person name="Miller A.N."/>
            <person name="Grigoriev I.V."/>
            <person name="Debuchy R."/>
            <person name="Gladieux P."/>
            <person name="Thoren M.H."/>
            <person name="Johannesson H."/>
        </authorList>
    </citation>
    <scope>NUCLEOTIDE SEQUENCE</scope>
    <source>
        <strain evidence="1">SMH4131-1</strain>
    </source>
</reference>
<comment type="caution">
    <text evidence="1">The sequence shown here is derived from an EMBL/GenBank/DDBJ whole genome shotgun (WGS) entry which is preliminary data.</text>
</comment>
<dbReference type="EMBL" id="JAUEPO010000001">
    <property type="protein sequence ID" value="KAK3336505.1"/>
    <property type="molecule type" value="Genomic_DNA"/>
</dbReference>
<evidence type="ECO:0000313" key="1">
    <source>
        <dbReference type="EMBL" id="KAK3336505.1"/>
    </source>
</evidence>